<sequence>MAEKIHAGDLAEGDLFRFTRGMGGLDQSTDVYEVTGLRTVRSVETYAVIDARNVRTGLSASINLLRDVFVMKLEAQQLRDLKGYLDYMPAGEQLTILRHADAFWC</sequence>
<dbReference type="Proteomes" id="UP000370142">
    <property type="component" value="Segment"/>
</dbReference>
<proteinExistence type="predicted"/>
<name>A0A5Q2WC44_9CAUD</name>
<dbReference type="RefSeq" id="YP_009949840.1">
    <property type="nucleotide sequence ID" value="NC_051584.1"/>
</dbReference>
<gene>
    <name evidence="1" type="primary">84</name>
    <name evidence="1" type="ORF">SEA_QUESADILLA_84</name>
</gene>
<evidence type="ECO:0000313" key="1">
    <source>
        <dbReference type="EMBL" id="QGH75332.1"/>
    </source>
</evidence>
<keyword evidence="2" id="KW-1185">Reference proteome</keyword>
<evidence type="ECO:0000313" key="2">
    <source>
        <dbReference type="Proteomes" id="UP000370142"/>
    </source>
</evidence>
<dbReference type="GeneID" id="60321248"/>
<dbReference type="EMBL" id="MN617843">
    <property type="protein sequence ID" value="QGH75332.1"/>
    <property type="molecule type" value="Genomic_DNA"/>
</dbReference>
<dbReference type="KEGG" id="vg:60321248"/>
<accession>A0A5Q2WC44</accession>
<protein>
    <submittedName>
        <fullName evidence="1">Uncharacterized protein</fullName>
    </submittedName>
</protein>
<reference evidence="1 2" key="1">
    <citation type="submission" date="2019-10" db="EMBL/GenBank/DDBJ databases">
        <authorList>
            <person name="Jorgensen H.J."/>
            <person name="Tolsma S."/>
            <person name="Caruso S.M."/>
            <person name="Garlena R.A."/>
            <person name="Russell D.A."/>
            <person name="Pope W.H."/>
            <person name="Jacobs-Se D."/>
            <person name="Hatfull G.F."/>
        </authorList>
    </citation>
    <scope>NUCLEOTIDE SEQUENCE [LARGE SCALE GENOMIC DNA]</scope>
</reference>
<organism evidence="1 2">
    <name type="scientific">Mycobacterium phage Quesadilla</name>
    <dbReference type="NCBI Taxonomy" id="2664226"/>
    <lineage>
        <taxon>Viruses</taxon>
        <taxon>Duplodnaviria</taxon>
        <taxon>Heunggongvirae</taxon>
        <taxon>Uroviricota</taxon>
        <taxon>Caudoviricetes</taxon>
        <taxon>Bclasvirinae</taxon>
        <taxon>Quesadillavirus</taxon>
        <taxon>Quesadillavirus quesadilla</taxon>
    </lineage>
</organism>